<dbReference type="EMBL" id="WWCM01000026">
    <property type="protein sequence ID" value="MYM41942.1"/>
    <property type="molecule type" value="Genomic_DNA"/>
</dbReference>
<comment type="caution">
    <text evidence="1">The sequence shown here is derived from an EMBL/GenBank/DDBJ whole genome shotgun (WGS) entry which is preliminary data.</text>
</comment>
<name>A0ABW9VSQ8_9BURK</name>
<evidence type="ECO:0000313" key="1">
    <source>
        <dbReference type="EMBL" id="MYM41942.1"/>
    </source>
</evidence>
<dbReference type="RefSeq" id="WP_161041200.1">
    <property type="nucleotide sequence ID" value="NZ_WWCM01000026.1"/>
</dbReference>
<accession>A0ABW9VSQ8</accession>
<evidence type="ECO:0008006" key="3">
    <source>
        <dbReference type="Google" id="ProtNLM"/>
    </source>
</evidence>
<dbReference type="Proteomes" id="UP000478090">
    <property type="component" value="Unassembled WGS sequence"/>
</dbReference>
<protein>
    <recommendedName>
        <fullName evidence="3">XRE family transcriptional regulator</fullName>
    </recommendedName>
</protein>
<organism evidence="1 2">
    <name type="scientific">Duganella qianjiadongensis</name>
    <dbReference type="NCBI Taxonomy" id="2692176"/>
    <lineage>
        <taxon>Bacteria</taxon>
        <taxon>Pseudomonadati</taxon>
        <taxon>Pseudomonadota</taxon>
        <taxon>Betaproteobacteria</taxon>
        <taxon>Burkholderiales</taxon>
        <taxon>Oxalobacteraceae</taxon>
        <taxon>Telluria group</taxon>
        <taxon>Duganella</taxon>
    </lineage>
</organism>
<sequence>MKTVTNISNESIAELIIRRQTELGKSDAQISQALGFERVTTFVMIKQGNTKLPVQKVVALATALSIEPVPLLRQLLAESMPDVLSAVDSLLTPLSLTTNEVKLVHTFRELCKGQDVSPIVVEGNAIVALIVA</sequence>
<gene>
    <name evidence="1" type="ORF">GTP27_21800</name>
</gene>
<evidence type="ECO:0000313" key="2">
    <source>
        <dbReference type="Proteomes" id="UP000478090"/>
    </source>
</evidence>
<proteinExistence type="predicted"/>
<reference evidence="1 2" key="1">
    <citation type="submission" date="2019-12" db="EMBL/GenBank/DDBJ databases">
        <title>Novel species isolated from a subtropical stream in China.</title>
        <authorList>
            <person name="Lu H."/>
        </authorList>
    </citation>
    <scope>NUCLEOTIDE SEQUENCE [LARGE SCALE GENOMIC DNA]</scope>
    <source>
        <strain evidence="1 2">CY13W</strain>
    </source>
</reference>
<keyword evidence="2" id="KW-1185">Reference proteome</keyword>